<proteinExistence type="predicted"/>
<dbReference type="AlphaFoldDB" id="A0A392P7K4"/>
<feature type="non-terminal residue" evidence="1">
    <location>
        <position position="64"/>
    </location>
</feature>
<organism evidence="1 2">
    <name type="scientific">Trifolium medium</name>
    <dbReference type="NCBI Taxonomy" id="97028"/>
    <lineage>
        <taxon>Eukaryota</taxon>
        <taxon>Viridiplantae</taxon>
        <taxon>Streptophyta</taxon>
        <taxon>Embryophyta</taxon>
        <taxon>Tracheophyta</taxon>
        <taxon>Spermatophyta</taxon>
        <taxon>Magnoliopsida</taxon>
        <taxon>eudicotyledons</taxon>
        <taxon>Gunneridae</taxon>
        <taxon>Pentapetalae</taxon>
        <taxon>rosids</taxon>
        <taxon>fabids</taxon>
        <taxon>Fabales</taxon>
        <taxon>Fabaceae</taxon>
        <taxon>Papilionoideae</taxon>
        <taxon>50 kb inversion clade</taxon>
        <taxon>NPAAA clade</taxon>
        <taxon>Hologalegina</taxon>
        <taxon>IRL clade</taxon>
        <taxon>Trifolieae</taxon>
        <taxon>Trifolium</taxon>
    </lineage>
</organism>
<protein>
    <submittedName>
        <fullName evidence="1">Ribonuclease H protein</fullName>
    </submittedName>
</protein>
<reference evidence="1 2" key="1">
    <citation type="journal article" date="2018" name="Front. Plant Sci.">
        <title>Red Clover (Trifolium pratense) and Zigzag Clover (T. medium) - A Picture of Genomic Similarities and Differences.</title>
        <authorList>
            <person name="Dluhosova J."/>
            <person name="Istvanek J."/>
            <person name="Nedelnik J."/>
            <person name="Repkova J."/>
        </authorList>
    </citation>
    <scope>NUCLEOTIDE SEQUENCE [LARGE SCALE GENOMIC DNA]</scope>
    <source>
        <strain evidence="2">cv. 10/8</strain>
        <tissue evidence="1">Leaf</tissue>
    </source>
</reference>
<sequence length="64" mass="7166">MAEFVILKAFHVKIHPFKAPKIKEMLWHPPLIYWTKCNSDGVAHDSPGNAACGGGLRNYQANFV</sequence>
<comment type="caution">
    <text evidence="1">The sequence shown here is derived from an EMBL/GenBank/DDBJ whole genome shotgun (WGS) entry which is preliminary data.</text>
</comment>
<keyword evidence="2" id="KW-1185">Reference proteome</keyword>
<evidence type="ECO:0000313" key="2">
    <source>
        <dbReference type="Proteomes" id="UP000265520"/>
    </source>
</evidence>
<dbReference type="EMBL" id="LXQA010066530">
    <property type="protein sequence ID" value="MCI07754.1"/>
    <property type="molecule type" value="Genomic_DNA"/>
</dbReference>
<name>A0A392P7K4_9FABA</name>
<accession>A0A392P7K4</accession>
<dbReference type="Proteomes" id="UP000265520">
    <property type="component" value="Unassembled WGS sequence"/>
</dbReference>
<evidence type="ECO:0000313" key="1">
    <source>
        <dbReference type="EMBL" id="MCI07754.1"/>
    </source>
</evidence>